<gene>
    <name evidence="1" type="ORF">QE364_000089</name>
</gene>
<evidence type="ECO:0000313" key="1">
    <source>
        <dbReference type="EMBL" id="MDR6208401.1"/>
    </source>
</evidence>
<proteinExistence type="predicted"/>
<keyword evidence="2" id="KW-1185">Reference proteome</keyword>
<reference evidence="1" key="1">
    <citation type="submission" date="2023-08" db="EMBL/GenBank/DDBJ databases">
        <title>Functional and genomic diversity of the sorghum phyllosphere microbiome.</title>
        <authorList>
            <person name="Shade A."/>
        </authorList>
    </citation>
    <scope>NUCLEOTIDE SEQUENCE</scope>
    <source>
        <strain evidence="1">SORGH_AS_0885</strain>
    </source>
</reference>
<name>A0ACC6ICE7_9ACTN</name>
<protein>
    <submittedName>
        <fullName evidence="1">Membrane-anchored protein</fullName>
    </submittedName>
</protein>
<evidence type="ECO:0000313" key="2">
    <source>
        <dbReference type="Proteomes" id="UP001261666"/>
    </source>
</evidence>
<accession>A0ACC6ICE7</accession>
<dbReference type="Proteomes" id="UP001261666">
    <property type="component" value="Unassembled WGS sequence"/>
</dbReference>
<organism evidence="1 2">
    <name type="scientific">Nocardioides zeae</name>
    <dbReference type="NCBI Taxonomy" id="1457234"/>
    <lineage>
        <taxon>Bacteria</taxon>
        <taxon>Bacillati</taxon>
        <taxon>Actinomycetota</taxon>
        <taxon>Actinomycetes</taxon>
        <taxon>Propionibacteriales</taxon>
        <taxon>Nocardioidaceae</taxon>
        <taxon>Nocardioides</taxon>
    </lineage>
</organism>
<dbReference type="EMBL" id="JAVIZJ010000001">
    <property type="protein sequence ID" value="MDR6208401.1"/>
    <property type="molecule type" value="Genomic_DNA"/>
</dbReference>
<sequence length="57" mass="5937">MAETLIYAVVCGAVAYVVASFVQKKRGGRPPTRRGLVAMLSVGLLLMVIALAIAFSG</sequence>
<comment type="caution">
    <text evidence="1">The sequence shown here is derived from an EMBL/GenBank/DDBJ whole genome shotgun (WGS) entry which is preliminary data.</text>
</comment>